<feature type="region of interest" description="Disordered" evidence="3">
    <location>
        <begin position="1139"/>
        <end position="1159"/>
    </location>
</feature>
<feature type="compositionally biased region" description="Basic and acidic residues" evidence="3">
    <location>
        <begin position="1926"/>
        <end position="1940"/>
    </location>
</feature>
<feature type="compositionally biased region" description="Acidic residues" evidence="3">
    <location>
        <begin position="2069"/>
        <end position="2080"/>
    </location>
</feature>
<comment type="caution">
    <text evidence="5">The sequence shown here is derived from an EMBL/GenBank/DDBJ whole genome shotgun (WGS) entry which is preliminary data.</text>
</comment>
<reference evidence="5 6" key="1">
    <citation type="submission" date="2019-07" db="EMBL/GenBank/DDBJ databases">
        <title>Genomes of Cafeteria roenbergensis.</title>
        <authorList>
            <person name="Fischer M.G."/>
            <person name="Hackl T."/>
            <person name="Roman M."/>
        </authorList>
    </citation>
    <scope>NUCLEOTIDE SEQUENCE [LARGE SCALE GENOMIC DNA]</scope>
    <source>
        <strain evidence="5 6">RCC970-E3</strain>
    </source>
</reference>
<evidence type="ECO:0000256" key="1">
    <source>
        <dbReference type="ARBA" id="ARBA00022737"/>
    </source>
</evidence>
<feature type="domain" description="PROP1-like PPR" evidence="4">
    <location>
        <begin position="2601"/>
        <end position="2689"/>
    </location>
</feature>
<dbReference type="NCBIfam" id="TIGR00756">
    <property type="entry name" value="PPR"/>
    <property type="match status" value="4"/>
</dbReference>
<proteinExistence type="predicted"/>
<dbReference type="InterPro" id="IPR011990">
    <property type="entry name" value="TPR-like_helical_dom_sf"/>
</dbReference>
<feature type="compositionally biased region" description="Acidic residues" evidence="3">
    <location>
        <begin position="1622"/>
        <end position="1640"/>
    </location>
</feature>
<feature type="repeat" description="PPR" evidence="2">
    <location>
        <begin position="2582"/>
        <end position="2617"/>
    </location>
</feature>
<dbReference type="Gene3D" id="1.25.40.10">
    <property type="entry name" value="Tetratricopeptide repeat domain"/>
    <property type="match status" value="3"/>
</dbReference>
<feature type="compositionally biased region" description="Low complexity" evidence="3">
    <location>
        <begin position="1532"/>
        <end position="1554"/>
    </location>
</feature>
<evidence type="ECO:0000256" key="2">
    <source>
        <dbReference type="PROSITE-ProRule" id="PRU00708"/>
    </source>
</evidence>
<feature type="compositionally biased region" description="Low complexity" evidence="3">
    <location>
        <begin position="1942"/>
        <end position="1960"/>
    </location>
</feature>
<dbReference type="PANTHER" id="PTHR47447">
    <property type="entry name" value="OS03G0856100 PROTEIN"/>
    <property type="match status" value="1"/>
</dbReference>
<feature type="compositionally biased region" description="Low complexity" evidence="3">
    <location>
        <begin position="1599"/>
        <end position="1612"/>
    </location>
</feature>
<evidence type="ECO:0000259" key="4">
    <source>
        <dbReference type="Pfam" id="PF17177"/>
    </source>
</evidence>
<feature type="compositionally biased region" description="Low complexity" evidence="3">
    <location>
        <begin position="925"/>
        <end position="948"/>
    </location>
</feature>
<feature type="repeat" description="PPR" evidence="2">
    <location>
        <begin position="46"/>
        <end position="80"/>
    </location>
</feature>
<feature type="repeat" description="PPR" evidence="2">
    <location>
        <begin position="2618"/>
        <end position="2652"/>
    </location>
</feature>
<dbReference type="EMBL" id="VLTL01000072">
    <property type="protein sequence ID" value="KAA0163062.1"/>
    <property type="molecule type" value="Genomic_DNA"/>
</dbReference>
<feature type="repeat" description="PPR" evidence="2">
    <location>
        <begin position="116"/>
        <end position="150"/>
    </location>
</feature>
<feature type="compositionally biased region" description="Low complexity" evidence="3">
    <location>
        <begin position="1863"/>
        <end position="1878"/>
    </location>
</feature>
<dbReference type="Pfam" id="PF01535">
    <property type="entry name" value="PPR"/>
    <property type="match status" value="1"/>
</dbReference>
<name>A0A5A8DBW3_CAFRO</name>
<evidence type="ECO:0000313" key="5">
    <source>
        <dbReference type="EMBL" id="KAA0163062.1"/>
    </source>
</evidence>
<feature type="region of interest" description="Disordered" evidence="3">
    <location>
        <begin position="1833"/>
        <end position="1890"/>
    </location>
</feature>
<dbReference type="Pfam" id="PF17177">
    <property type="entry name" value="PPR_long"/>
    <property type="match status" value="2"/>
</dbReference>
<feature type="compositionally biased region" description="Low complexity" evidence="3">
    <location>
        <begin position="972"/>
        <end position="1003"/>
    </location>
</feature>
<evidence type="ECO:0000256" key="3">
    <source>
        <dbReference type="SAM" id="MobiDB-lite"/>
    </source>
</evidence>
<dbReference type="InterPro" id="IPR033443">
    <property type="entry name" value="PROP1-like_PPR_dom"/>
</dbReference>
<feature type="repeat" description="PPR" evidence="2">
    <location>
        <begin position="81"/>
        <end position="115"/>
    </location>
</feature>
<dbReference type="PROSITE" id="PS51375">
    <property type="entry name" value="PPR"/>
    <property type="match status" value="8"/>
</dbReference>
<feature type="region of interest" description="Disordered" evidence="3">
    <location>
        <begin position="1446"/>
        <end position="1469"/>
    </location>
</feature>
<keyword evidence="1" id="KW-0677">Repeat</keyword>
<dbReference type="PANTHER" id="PTHR47447:SF17">
    <property type="entry name" value="OS12G0638900 PROTEIN"/>
    <property type="match status" value="1"/>
</dbReference>
<evidence type="ECO:0000313" key="6">
    <source>
        <dbReference type="Proteomes" id="UP000324907"/>
    </source>
</evidence>
<dbReference type="Proteomes" id="UP000324907">
    <property type="component" value="Unassembled WGS sequence"/>
</dbReference>
<organism evidence="5 6">
    <name type="scientific">Cafeteria roenbergensis</name>
    <name type="common">Marine flagellate</name>
    <dbReference type="NCBI Taxonomy" id="33653"/>
    <lineage>
        <taxon>Eukaryota</taxon>
        <taxon>Sar</taxon>
        <taxon>Stramenopiles</taxon>
        <taxon>Bigyra</taxon>
        <taxon>Opalozoa</taxon>
        <taxon>Bicosoecida</taxon>
        <taxon>Cafeteriaceae</taxon>
        <taxon>Cafeteria</taxon>
    </lineage>
</organism>
<protein>
    <recommendedName>
        <fullName evidence="4">PROP1-like PPR domain-containing protein</fullName>
    </recommendedName>
</protein>
<gene>
    <name evidence="5" type="ORF">FNF28_04452</name>
</gene>
<feature type="repeat" description="PPR" evidence="2">
    <location>
        <begin position="151"/>
        <end position="185"/>
    </location>
</feature>
<feature type="region of interest" description="Disordered" evidence="3">
    <location>
        <begin position="1411"/>
        <end position="1431"/>
    </location>
</feature>
<feature type="region of interest" description="Disordered" evidence="3">
    <location>
        <begin position="2558"/>
        <end position="2579"/>
    </location>
</feature>
<feature type="region of interest" description="Disordered" evidence="3">
    <location>
        <begin position="1920"/>
        <end position="1967"/>
    </location>
</feature>
<feature type="repeat" description="PPR" evidence="2">
    <location>
        <begin position="186"/>
        <end position="221"/>
    </location>
</feature>
<feature type="region of interest" description="Disordered" evidence="3">
    <location>
        <begin position="922"/>
        <end position="1010"/>
    </location>
</feature>
<sequence length="2753" mass="290300">MRLEDGTEPHTVEAWDRAIRAFGAAGRFGEAVGSFARVRSVGLVPRESTFNALIGACAAQGNIEAAMETVEAMRDQGLEPTGRTYGALMHACVEGGDAARALALLGEAARDGVELNNVHFTTVMTGLIRAGEPERAIETYYHMRVHHCSPDLGSYTAVVTACARMDQVEKAARFVEDAREDGLRPNRFLYNALIHAYARSMRYHDKAHDVLGQMRGDGLVPDLFTYRAALLACSHEGDTTRARGYMQEMAQQGIQPDADTANVLLTVYSRAVDPRLAARVAHRRGNMRPHGDETEADRLRANDGAALLELADEAEADAIVGERPWWQDPKKMPEKGMFEMPGDRVGLARVAQRVLSHFHDKDAQMRGGKVPLEGAEAIAKERDAEQHGDPDEGASSEDHAITQQDLLELPEHREWRSTMLEAGMTRRHLEDLEFEMVNGRPDTDLEDADPLERGVLERRARRVREFALAENIERVMRGLPLTANEMRRRARNRQLKEAGAIGYEDATSSDGEHTRDRLAEALSGLLKIDKRVVDGSAQAPLTASIDQAQRIDEQLRYERALEAIASGRARAVPDAELSPAERAAAAKALATAVGRVGPGAVSEGVQDALGRDASALASGAGTGKPVPVAEDALTALANAQAEIDALSELSDMLAVGDAEAALAKHDEEHGIVGRNVLGGEMVIGADGKSIEMDDEVARFIAKTPDRPEDMGFRAARARFGLGETRVMQQAIDAAAKLPPGVLPGAKITAATVEKAAEAAATKAELDYMMDVGAPGNEAPDPGPMGMETAAKRAGQRAAQRVREAGIDGLKAQLEEAERAMAEADRARAEPAGDEAAAPSLSASDELSLRAMATSPVPPGHPEERILRRFQTAARAALLAQGINWREDVDAAAAQVLARAPQAFLDKLDEVARAQRTDVWTAAGKGALPGPASEAALPAGSGAPAAASEGEGEGRTDPPELRRADAPRRDDPPQAAAAAAAAAATAPAAAPASAPSTPSGAPADEQAARKASLRELLRRETGIDLDKPFGASGGVTAFRFASAVSKTLAIHQGQITPDDSSLLDRFRIGKRSLRDFAEGADSELDPEIDLQALASDVDEETILSAYEAGEGQRIAAALLSVMPSQQDVFGLNGNAKMFGATPRRSAGGPQTASGALADGMGRDYGSDAGAYDDPLASDGVMTPLFARGDETASDLERYADAMERGDDAPVPRPSLAEELRSHTATMSARDQESLAAAFQAAAVQDSVVPLMDEAVSHLLPRGLRRAIARRFDGAARGMSPRRITPDGELLSDGNPELQDLALATGLRAGAEQLREANLDSLFDEDAPAPRIPESVALAFQKQKAREAKQGKAAGGGEAGAEREQTVLERAREQDRLAREAAKDPEARRAAFTALHRADRDILALHLAKLAGDDHGRKPGSPLAPRQISPSAVQAANETLFDKAMREDTGAAPSPLSLSRRRTAPAAPGGKRAVDRVVDMIMADEKEAARLLAMSGGVASGPTRALAPLGEGAAPAAAAAGSITPSARPRPHQQRAAAAAQATKQDAAAQAGAQPARRGRRRQLVSAPRTNAAMAAAAAKAGGGEEVGDGASESRADDAGDAAATAAAATAAHADGNDSARDEDAGEGPPVEDDEYDSDEHDSDYHSNAAAIPRPPLRGARIYPGYDPCHVVDDRGVVWEPVAPHMAPTPPGMVRRRRSGLAIRGRTHLPRPRSLNRLDGASIKDMLELDPDQAAEAAEAIPSDREALLRHLAQLRRSIADVEAEAGLDQGTGGGWAPPDSWSAAAALLGGSGLGDADDVDPLIHARAAGCSAGDGSAPSVPDHGVDGLAALGVSASSAQSPARDGSPGGASAPPHDAPTPPALPSDGASGPSAAGATKPARPRGMPAHMTPRDALAGMADDAALSVVDGAREEVVQAAVEALSGPRSRGEAGGKSLADRLRARASAASRAKTTTTLATTLTPNPVPKSMQDLDEEEQLRMLGQEDIEERLLAGDVGSHPGFTDEEAEARWRRKEERVAAETPEWAVVDGAGAFSDALSTDGAGSGSDLAGQEWASSPQGRRFAQGAVPSDMDDLSGPEAEAEAGAGAGAGDEIKDWGSDGLGVQGSSSGDDSVDLDQDLWSAFDGQPQRSAGRDDDRSREVIAKAEQLLLDAERGAVRLDDDEIAALHAVIGRESVAKDEVRRNKADEAFEAYREELVSLGDKALAKAEARGIGQGLGPVERALVAATESLQQRRKRAEEQTEPTLAEVLLAVRALQRGSVDASHLYKDRVTGEWATELFEEVDVASAAGAAVRRRPGVSARDLAAAAASPEAAVAVSSALASAKPAETAAAAQERARERLLLYAATGETDPSRAEAVLRGERLPSAEPRSPVASGGFHGNAVRQAAVAAGPGAPLLTSGQGGPSTSVVLAAHGHGALPAGADAASDVEALTDAEAAHEQARALVRMVGGDEDALTVEGAAFASSDTVARMLRVGEAAGILSRHGRRVKRARDALARMVAPGRPGEARLLALQRLSQRVLGGLEWYPRELPKDPLEARASLIEEAEKVYGRLYSHRQAPGSGAWDGPAARGPGEEDGAAGVPSRITLNTMVNMYCNAGKAAKAYRFIEKEFPRWGVSPDERTLRPLVRMHAHQRRMDLAEEVVGMMLQAGIEPSTESWGPLVHGYAREWRLADSVGAIKEMKARGLECPEHWAHLARMRLRDLGVWHRDVPQHPIAWQYSQRNLKHRFDRSKRARKAREFARTYDEKAKQRVSM</sequence>
<accession>A0A5A8DBW3</accession>
<feature type="region of interest" description="Disordered" evidence="3">
    <location>
        <begin position="1518"/>
        <end position="1655"/>
    </location>
</feature>
<feature type="region of interest" description="Disordered" evidence="3">
    <location>
        <begin position="2036"/>
        <end position="2137"/>
    </location>
</feature>
<dbReference type="InterPro" id="IPR002885">
    <property type="entry name" value="PPR_rpt"/>
</dbReference>
<feature type="domain" description="PROP1-like PPR" evidence="4">
    <location>
        <begin position="90"/>
        <end position="264"/>
    </location>
</feature>
<feature type="repeat" description="PPR" evidence="2">
    <location>
        <begin position="222"/>
        <end position="256"/>
    </location>
</feature>
<feature type="compositionally biased region" description="Basic and acidic residues" evidence="3">
    <location>
        <begin position="951"/>
        <end position="971"/>
    </location>
</feature>